<reference evidence="2" key="1">
    <citation type="submission" date="2019-10" db="EMBL/GenBank/DDBJ databases">
        <authorList>
            <consortium name="Genoscope - CEA"/>
            <person name="William W."/>
        </authorList>
    </citation>
    <scope>NUCLEOTIDE SEQUENCE [LARGE SCALE GENOMIC DNA]</scope>
    <source>
        <strain evidence="2">BBR_PRJEB10992</strain>
    </source>
</reference>
<dbReference type="AlphaFoldDB" id="A0A7Z9E180"/>
<dbReference type="Gene3D" id="3.90.1570.10">
    <property type="entry name" value="tt1808, chain A"/>
    <property type="match status" value="1"/>
</dbReference>
<dbReference type="PANTHER" id="PTHR47152:SF4">
    <property type="entry name" value="SLR0445 PROTEIN"/>
    <property type="match status" value="1"/>
</dbReference>
<keyword evidence="3" id="KW-1185">Reference proteome</keyword>
<dbReference type="EMBL" id="CZCU02000146">
    <property type="protein sequence ID" value="VXD20858.1"/>
    <property type="molecule type" value="Genomic_DNA"/>
</dbReference>
<dbReference type="RefSeq" id="WP_083616988.1">
    <property type="nucleotide sequence ID" value="NZ_LR734826.1"/>
</dbReference>
<dbReference type="OrthoDB" id="510891at2"/>
<sequence length="215" mass="24996">MLASKLETFLNSEENLQGSEVRYITDKVSWQYYETLLTQLEDSLEFRLTYLDGILEVMSPSRNHESIKTRIGDLLLIYFLETDTEYYPTGSMTLRNPEQRGGTEPDESYCIGINKEIPDLAIEVVITSGGINRLEVYQRLGVREVWFWQNNQFLVYHFRSENFAQFQQTSGYELINSSELLPHLDLAVLAESVQHPNPLMAAKTFRQTLNQPKKW</sequence>
<dbReference type="InterPro" id="IPR012296">
    <property type="entry name" value="Nuclease_put_TT1808"/>
</dbReference>
<evidence type="ECO:0000259" key="1">
    <source>
        <dbReference type="Pfam" id="PF05685"/>
    </source>
</evidence>
<dbReference type="CDD" id="cd06260">
    <property type="entry name" value="DUF820-like"/>
    <property type="match status" value="1"/>
</dbReference>
<feature type="domain" description="Putative restriction endonuclease" evidence="1">
    <location>
        <begin position="38"/>
        <end position="188"/>
    </location>
</feature>
<dbReference type="Proteomes" id="UP000184550">
    <property type="component" value="Unassembled WGS sequence"/>
</dbReference>
<proteinExistence type="predicted"/>
<dbReference type="Pfam" id="PF05685">
    <property type="entry name" value="Uma2"/>
    <property type="match status" value="1"/>
</dbReference>
<dbReference type="SUPFAM" id="SSF52980">
    <property type="entry name" value="Restriction endonuclease-like"/>
    <property type="match status" value="1"/>
</dbReference>
<comment type="caution">
    <text evidence="2">The sequence shown here is derived from an EMBL/GenBank/DDBJ whole genome shotgun (WGS) entry which is preliminary data.</text>
</comment>
<evidence type="ECO:0000313" key="3">
    <source>
        <dbReference type="Proteomes" id="UP000184550"/>
    </source>
</evidence>
<name>A0A7Z9E180_9CYAN</name>
<organism evidence="2 3">
    <name type="scientific">Planktothrix serta PCC 8927</name>
    <dbReference type="NCBI Taxonomy" id="671068"/>
    <lineage>
        <taxon>Bacteria</taxon>
        <taxon>Bacillati</taxon>
        <taxon>Cyanobacteriota</taxon>
        <taxon>Cyanophyceae</taxon>
        <taxon>Oscillatoriophycideae</taxon>
        <taxon>Oscillatoriales</taxon>
        <taxon>Microcoleaceae</taxon>
        <taxon>Planktothrix</taxon>
    </lineage>
</organism>
<accession>A0A7Z9E180</accession>
<dbReference type="PANTHER" id="PTHR47152">
    <property type="entry name" value="SLR2084 PROTEIN-RELATED"/>
    <property type="match status" value="1"/>
</dbReference>
<dbReference type="InterPro" id="IPR008538">
    <property type="entry name" value="Uma2"/>
</dbReference>
<evidence type="ECO:0000313" key="2">
    <source>
        <dbReference type="EMBL" id="VXD20858.1"/>
    </source>
</evidence>
<gene>
    <name evidence="2" type="ORF">PL8927_70046</name>
</gene>
<protein>
    <recommendedName>
        <fullName evidence="1">Putative restriction endonuclease domain-containing protein</fullName>
    </recommendedName>
</protein>
<dbReference type="InterPro" id="IPR011335">
    <property type="entry name" value="Restrct_endonuc-II-like"/>
</dbReference>